<dbReference type="STRING" id="1830138.SAMN05443507_12016"/>
<dbReference type="Pfam" id="PF08281">
    <property type="entry name" value="Sigma70_r4_2"/>
    <property type="match status" value="1"/>
</dbReference>
<dbReference type="InterPro" id="IPR007627">
    <property type="entry name" value="RNA_pol_sigma70_r2"/>
</dbReference>
<dbReference type="Gene3D" id="1.10.10.10">
    <property type="entry name" value="Winged helix-like DNA-binding domain superfamily/Winged helix DNA-binding domain"/>
    <property type="match status" value="1"/>
</dbReference>
<evidence type="ECO:0000259" key="7">
    <source>
        <dbReference type="Pfam" id="PF08281"/>
    </source>
</evidence>
<dbReference type="NCBIfam" id="TIGR02937">
    <property type="entry name" value="sigma70-ECF"/>
    <property type="match status" value="1"/>
</dbReference>
<keyword evidence="4" id="KW-0238">DNA-binding</keyword>
<comment type="similarity">
    <text evidence="1">Belongs to the sigma-70 factor family. ECF subfamily.</text>
</comment>
<name>A0A1M6UKJ8_9BACL</name>
<evidence type="ECO:0000259" key="6">
    <source>
        <dbReference type="Pfam" id="PF04542"/>
    </source>
</evidence>
<dbReference type="OrthoDB" id="9794508at2"/>
<dbReference type="InterPro" id="IPR013249">
    <property type="entry name" value="RNA_pol_sigma70_r4_t2"/>
</dbReference>
<keyword evidence="3" id="KW-0731">Sigma factor</keyword>
<dbReference type="Pfam" id="PF04542">
    <property type="entry name" value="Sigma70_r2"/>
    <property type="match status" value="1"/>
</dbReference>
<evidence type="ECO:0000256" key="4">
    <source>
        <dbReference type="ARBA" id="ARBA00023125"/>
    </source>
</evidence>
<dbReference type="InterPro" id="IPR039425">
    <property type="entry name" value="RNA_pol_sigma-70-like"/>
</dbReference>
<keyword evidence="5" id="KW-0804">Transcription</keyword>
<keyword evidence="9" id="KW-1185">Reference proteome</keyword>
<evidence type="ECO:0000256" key="2">
    <source>
        <dbReference type="ARBA" id="ARBA00023015"/>
    </source>
</evidence>
<dbReference type="GO" id="GO:0006352">
    <property type="term" value="P:DNA-templated transcription initiation"/>
    <property type="evidence" value="ECO:0007669"/>
    <property type="project" value="InterPro"/>
</dbReference>
<accession>A0A1M6UKJ8</accession>
<keyword evidence="2" id="KW-0805">Transcription regulation</keyword>
<dbReference type="GO" id="GO:0003677">
    <property type="term" value="F:DNA binding"/>
    <property type="evidence" value="ECO:0007669"/>
    <property type="project" value="UniProtKB-KW"/>
</dbReference>
<gene>
    <name evidence="8" type="ORF">SAMN05443507_12016</name>
</gene>
<dbReference type="SUPFAM" id="SSF88946">
    <property type="entry name" value="Sigma2 domain of RNA polymerase sigma factors"/>
    <property type="match status" value="1"/>
</dbReference>
<dbReference type="Gene3D" id="1.10.1740.10">
    <property type="match status" value="1"/>
</dbReference>
<evidence type="ECO:0000256" key="1">
    <source>
        <dbReference type="ARBA" id="ARBA00010641"/>
    </source>
</evidence>
<sequence length="190" mass="21951">MQQSDEALVAEIKCGSQSAMEVLIRRHYKLVFAVVYRKTGNYHLACDLTQDIFIKVAGGIGRYTGDGKFKNWLVTIAYNHCTDYFRSPRSRHQNQETSVPENLPDERMNVIRLLEKDDERQRVKDALMGLPEYQRDAIVLSYYQDMKIKDIANVMQCSDSTVKSRLHQGLKKLRKLLNGGDEHDTTRNHS</sequence>
<dbReference type="PANTHER" id="PTHR43133">
    <property type="entry name" value="RNA POLYMERASE ECF-TYPE SIGMA FACTO"/>
    <property type="match status" value="1"/>
</dbReference>
<dbReference type="PANTHER" id="PTHR43133:SF8">
    <property type="entry name" value="RNA POLYMERASE SIGMA FACTOR HI_1459-RELATED"/>
    <property type="match status" value="1"/>
</dbReference>
<protein>
    <submittedName>
        <fullName evidence="8">RNA polymerase sigma-70 factor, ECF subfamily</fullName>
    </submittedName>
</protein>
<feature type="domain" description="RNA polymerase sigma-70 region 2" evidence="6">
    <location>
        <begin position="23"/>
        <end position="87"/>
    </location>
</feature>
<evidence type="ECO:0000313" key="8">
    <source>
        <dbReference type="EMBL" id="SHK69707.1"/>
    </source>
</evidence>
<dbReference type="GO" id="GO:0016987">
    <property type="term" value="F:sigma factor activity"/>
    <property type="evidence" value="ECO:0007669"/>
    <property type="project" value="UniProtKB-KW"/>
</dbReference>
<dbReference type="EMBL" id="FRAF01000020">
    <property type="protein sequence ID" value="SHK69707.1"/>
    <property type="molecule type" value="Genomic_DNA"/>
</dbReference>
<dbReference type="InterPro" id="IPR013324">
    <property type="entry name" value="RNA_pol_sigma_r3/r4-like"/>
</dbReference>
<dbReference type="InterPro" id="IPR014284">
    <property type="entry name" value="RNA_pol_sigma-70_dom"/>
</dbReference>
<dbReference type="SUPFAM" id="SSF88659">
    <property type="entry name" value="Sigma3 and sigma4 domains of RNA polymerase sigma factors"/>
    <property type="match status" value="1"/>
</dbReference>
<reference evidence="9" key="1">
    <citation type="submission" date="2016-11" db="EMBL/GenBank/DDBJ databases">
        <authorList>
            <person name="Varghese N."/>
            <person name="Submissions S."/>
        </authorList>
    </citation>
    <scope>NUCLEOTIDE SEQUENCE [LARGE SCALE GENOMIC DNA]</scope>
    <source>
        <strain evidence="9">USBA-503</strain>
    </source>
</reference>
<dbReference type="Proteomes" id="UP000184016">
    <property type="component" value="Unassembled WGS sequence"/>
</dbReference>
<feature type="domain" description="RNA polymerase sigma factor 70 region 4 type 2" evidence="7">
    <location>
        <begin position="121"/>
        <end position="173"/>
    </location>
</feature>
<evidence type="ECO:0000256" key="5">
    <source>
        <dbReference type="ARBA" id="ARBA00023163"/>
    </source>
</evidence>
<proteinExistence type="inferred from homology"/>
<dbReference type="AlphaFoldDB" id="A0A1M6UKJ8"/>
<dbReference type="InterPro" id="IPR013325">
    <property type="entry name" value="RNA_pol_sigma_r2"/>
</dbReference>
<evidence type="ECO:0000256" key="3">
    <source>
        <dbReference type="ARBA" id="ARBA00023082"/>
    </source>
</evidence>
<evidence type="ECO:0000313" key="9">
    <source>
        <dbReference type="Proteomes" id="UP000184016"/>
    </source>
</evidence>
<dbReference type="InterPro" id="IPR036388">
    <property type="entry name" value="WH-like_DNA-bd_sf"/>
</dbReference>
<organism evidence="8 9">
    <name type="scientific">Alicyclobacillus tolerans</name>
    <dbReference type="NCBI Taxonomy" id="90970"/>
    <lineage>
        <taxon>Bacteria</taxon>
        <taxon>Bacillati</taxon>
        <taxon>Bacillota</taxon>
        <taxon>Bacilli</taxon>
        <taxon>Bacillales</taxon>
        <taxon>Alicyclobacillaceae</taxon>
        <taxon>Alicyclobacillus</taxon>
    </lineage>
</organism>
<dbReference type="RefSeq" id="WP_072874702.1">
    <property type="nucleotide sequence ID" value="NZ_FRAF01000020.1"/>
</dbReference>
<dbReference type="CDD" id="cd06171">
    <property type="entry name" value="Sigma70_r4"/>
    <property type="match status" value="1"/>
</dbReference>